<dbReference type="Pfam" id="PF13692">
    <property type="entry name" value="Glyco_trans_1_4"/>
    <property type="match status" value="1"/>
</dbReference>
<dbReference type="Proteomes" id="UP000523196">
    <property type="component" value="Unassembled WGS sequence"/>
</dbReference>
<dbReference type="Gene3D" id="3.40.50.2000">
    <property type="entry name" value="Glycogen Phosphorylase B"/>
    <property type="match status" value="2"/>
</dbReference>
<dbReference type="SUPFAM" id="SSF53756">
    <property type="entry name" value="UDP-Glycosyltransferase/glycogen phosphorylase"/>
    <property type="match status" value="1"/>
</dbReference>
<dbReference type="AlphaFoldDB" id="A0A7W3TIU7"/>
<dbReference type="PANTHER" id="PTHR45947">
    <property type="entry name" value="SULFOQUINOVOSYL TRANSFERASE SQD2"/>
    <property type="match status" value="1"/>
</dbReference>
<evidence type="ECO:0000259" key="1">
    <source>
        <dbReference type="Pfam" id="PF13439"/>
    </source>
</evidence>
<feature type="domain" description="Glycosyltransferase subfamily 4-like N-terminal" evidence="1">
    <location>
        <begin position="29"/>
        <end position="207"/>
    </location>
</feature>
<reference evidence="2 3" key="1">
    <citation type="submission" date="2020-08" db="EMBL/GenBank/DDBJ databases">
        <authorList>
            <person name="Xu S."/>
            <person name="Li A."/>
        </authorList>
    </citation>
    <scope>NUCLEOTIDE SEQUENCE [LARGE SCALE GENOMIC DNA]</scope>
    <source>
        <strain evidence="2 3">119BY6-57</strain>
    </source>
</reference>
<sequence length="402" mass="43735">MSTASPRRPRLLVLASTYPRWPDDPEPAFVHELAKRLVDAFEVTVLCPHARGAAARECMDGVQVIRYRYAPERLEVLVNDGGIVNNLRRRPWTALLVPAFVLCQAVALAALVRRWRPEVIHAHWLVPQGFLAAALRGWGGTSIPYLVTSHGADLFALRGRATRWMKRFAARRAACVAVVSEGMREEAVRAGVAPTALRVMPMGVDLEHRYVPDPTVARRKDELLFVGRLVEKKGLDVLVSAMPEVLARRPDASLRVFGFGPEEARCRSLVAALRLSDVVTFEGPATQDLLPAAYRRAALFVAPFMRASSGDQDGLGLVLIEALGCGCPVVVSELPATRGLASTASGIATVPPGCPDRLARKLVELLESPPPCVGGVDAYDWRRRAADHARVLKSILPAGHGE</sequence>
<evidence type="ECO:0000313" key="2">
    <source>
        <dbReference type="EMBL" id="MBB1059127.1"/>
    </source>
</evidence>
<keyword evidence="2" id="KW-0808">Transferase</keyword>
<dbReference type="GO" id="GO:0016758">
    <property type="term" value="F:hexosyltransferase activity"/>
    <property type="evidence" value="ECO:0007669"/>
    <property type="project" value="TreeGrafter"/>
</dbReference>
<keyword evidence="3" id="KW-1185">Reference proteome</keyword>
<dbReference type="InterPro" id="IPR050194">
    <property type="entry name" value="Glycosyltransferase_grp1"/>
</dbReference>
<proteinExistence type="predicted"/>
<comment type="caution">
    <text evidence="2">The sequence shown here is derived from an EMBL/GenBank/DDBJ whole genome shotgun (WGS) entry which is preliminary data.</text>
</comment>
<protein>
    <submittedName>
        <fullName evidence="2">Glycosyltransferase</fullName>
    </submittedName>
</protein>
<name>A0A7W3TIU7_9GAMM</name>
<dbReference type="InterPro" id="IPR028098">
    <property type="entry name" value="Glyco_trans_4-like_N"/>
</dbReference>
<organism evidence="2 3">
    <name type="scientific">Marilutibacter spongiae</name>
    <dbReference type="NCBI Taxonomy" id="2025720"/>
    <lineage>
        <taxon>Bacteria</taxon>
        <taxon>Pseudomonadati</taxon>
        <taxon>Pseudomonadota</taxon>
        <taxon>Gammaproteobacteria</taxon>
        <taxon>Lysobacterales</taxon>
        <taxon>Lysobacteraceae</taxon>
        <taxon>Marilutibacter</taxon>
    </lineage>
</organism>
<dbReference type="EMBL" id="JACHTF010000001">
    <property type="protein sequence ID" value="MBB1059127.1"/>
    <property type="molecule type" value="Genomic_DNA"/>
</dbReference>
<dbReference type="Pfam" id="PF13439">
    <property type="entry name" value="Glyco_transf_4"/>
    <property type="match status" value="1"/>
</dbReference>
<evidence type="ECO:0000313" key="3">
    <source>
        <dbReference type="Proteomes" id="UP000523196"/>
    </source>
</evidence>
<accession>A0A7W3TIU7</accession>
<gene>
    <name evidence="2" type="ORF">H4F98_00905</name>
</gene>
<dbReference type="PANTHER" id="PTHR45947:SF3">
    <property type="entry name" value="SULFOQUINOVOSYL TRANSFERASE SQD2"/>
    <property type="match status" value="1"/>
</dbReference>